<name>A0A1M7J0C8_9BACI</name>
<evidence type="ECO:0000313" key="4">
    <source>
        <dbReference type="EMBL" id="SHM45887.1"/>
    </source>
</evidence>
<dbReference type="AlphaFoldDB" id="A0A1M7J0C8"/>
<dbReference type="InterPro" id="IPR023214">
    <property type="entry name" value="HAD_sf"/>
</dbReference>
<sequence>MIFFDIDGTLLDHEQAEKLAALEFYNACSSDIKCNNRDEFLVEWYTLSVKYYQEYLEKKLSFQEQRRMRMKDVWRFPIKNEEADDLFIEYIISYKRNWFTFLDVVPCLQRLKGSNQKIGIISNGEHQQQLEKLNQMDISSYFDVVVTSDSTGVAKPDKSIFLEACKKAKCKPEESYYIGDRIETDALASKHAGMKGIWLNRKNSSTHSEVSVIHSLNGFRIERF</sequence>
<dbReference type="InterPro" id="IPR006439">
    <property type="entry name" value="HAD-SF_hydro_IA"/>
</dbReference>
<dbReference type="GO" id="GO:0016787">
    <property type="term" value="F:hydrolase activity"/>
    <property type="evidence" value="ECO:0007669"/>
    <property type="project" value="UniProtKB-KW"/>
</dbReference>
<dbReference type="STRING" id="1027249.SAMN05216179_0197"/>
<protein>
    <submittedName>
        <fullName evidence="4">Putative hydrolase of the HAD superfamily</fullName>
    </submittedName>
</protein>
<dbReference type="Gene3D" id="3.40.50.1000">
    <property type="entry name" value="HAD superfamily/HAD-like"/>
    <property type="match status" value="1"/>
</dbReference>
<dbReference type="Pfam" id="PF00702">
    <property type="entry name" value="Hydrolase"/>
    <property type="match status" value="1"/>
</dbReference>
<gene>
    <name evidence="4" type="ORF">SAMN05216179_0197</name>
</gene>
<dbReference type="SFLD" id="SFLDG01129">
    <property type="entry name" value="C1.5:_HAD__Beta-PGM__Phosphata"/>
    <property type="match status" value="1"/>
</dbReference>
<dbReference type="OrthoDB" id="25198at2"/>
<dbReference type="PRINTS" id="PR00413">
    <property type="entry name" value="HADHALOGNASE"/>
</dbReference>
<dbReference type="InterPro" id="IPR051400">
    <property type="entry name" value="HAD-like_hydrolase"/>
</dbReference>
<organism evidence="4 5">
    <name type="scientific">Gracilibacillus kekensis</name>
    <dbReference type="NCBI Taxonomy" id="1027249"/>
    <lineage>
        <taxon>Bacteria</taxon>
        <taxon>Bacillati</taxon>
        <taxon>Bacillota</taxon>
        <taxon>Bacilli</taxon>
        <taxon>Bacillales</taxon>
        <taxon>Bacillaceae</taxon>
        <taxon>Gracilibacillus</taxon>
    </lineage>
</organism>
<evidence type="ECO:0000256" key="3">
    <source>
        <dbReference type="ARBA" id="ARBA00022842"/>
    </source>
</evidence>
<dbReference type="SFLD" id="SFLDS00003">
    <property type="entry name" value="Haloacid_Dehalogenase"/>
    <property type="match status" value="1"/>
</dbReference>
<dbReference type="InterPro" id="IPR006549">
    <property type="entry name" value="HAD-SF_hydro_IIIA"/>
</dbReference>
<dbReference type="PANTHER" id="PTHR46470:SF4">
    <property type="entry name" value="5-AMINO-6-(5-PHOSPHO-D-RIBITYLAMINO)URACIL PHOSPHATASE YIGB"/>
    <property type="match status" value="1"/>
</dbReference>
<reference evidence="4 5" key="1">
    <citation type="submission" date="2016-11" db="EMBL/GenBank/DDBJ databases">
        <authorList>
            <person name="Jaros S."/>
            <person name="Januszkiewicz K."/>
            <person name="Wedrychowicz H."/>
        </authorList>
    </citation>
    <scope>NUCLEOTIDE SEQUENCE [LARGE SCALE GENOMIC DNA]</scope>
    <source>
        <strain evidence="4 5">CGMCC 1.10681</strain>
    </source>
</reference>
<keyword evidence="5" id="KW-1185">Reference proteome</keyword>
<dbReference type="InterPro" id="IPR023198">
    <property type="entry name" value="PGP-like_dom2"/>
</dbReference>
<evidence type="ECO:0000313" key="5">
    <source>
        <dbReference type="Proteomes" id="UP000184184"/>
    </source>
</evidence>
<dbReference type="SUPFAM" id="SSF56784">
    <property type="entry name" value="HAD-like"/>
    <property type="match status" value="1"/>
</dbReference>
<dbReference type="Gene3D" id="1.10.150.240">
    <property type="entry name" value="Putative phosphatase, domain 2"/>
    <property type="match status" value="1"/>
</dbReference>
<dbReference type="NCBIfam" id="TIGR01549">
    <property type="entry name" value="HAD-SF-IA-v1"/>
    <property type="match status" value="1"/>
</dbReference>
<proteinExistence type="predicted"/>
<keyword evidence="3" id="KW-0460">Magnesium</keyword>
<comment type="cofactor">
    <cofactor evidence="1">
        <name>Mg(2+)</name>
        <dbReference type="ChEBI" id="CHEBI:18420"/>
    </cofactor>
</comment>
<dbReference type="GO" id="GO:0044281">
    <property type="term" value="P:small molecule metabolic process"/>
    <property type="evidence" value="ECO:0007669"/>
    <property type="project" value="UniProtKB-ARBA"/>
</dbReference>
<dbReference type="PANTHER" id="PTHR46470">
    <property type="entry name" value="N-ACYLNEURAMINATE-9-PHOSPHATASE"/>
    <property type="match status" value="1"/>
</dbReference>
<evidence type="ECO:0000256" key="1">
    <source>
        <dbReference type="ARBA" id="ARBA00001946"/>
    </source>
</evidence>
<dbReference type="RefSeq" id="WP_073198814.1">
    <property type="nucleotide sequence ID" value="NZ_FRCZ01000001.1"/>
</dbReference>
<dbReference type="InterPro" id="IPR036412">
    <property type="entry name" value="HAD-like_sf"/>
</dbReference>
<keyword evidence="2 4" id="KW-0378">Hydrolase</keyword>
<dbReference type="Proteomes" id="UP000184184">
    <property type="component" value="Unassembled WGS sequence"/>
</dbReference>
<dbReference type="NCBIfam" id="TIGR01662">
    <property type="entry name" value="HAD-SF-IIIA"/>
    <property type="match status" value="1"/>
</dbReference>
<accession>A0A1M7J0C8</accession>
<dbReference type="EMBL" id="FRCZ01000001">
    <property type="protein sequence ID" value="SHM45887.1"/>
    <property type="molecule type" value="Genomic_DNA"/>
</dbReference>
<evidence type="ECO:0000256" key="2">
    <source>
        <dbReference type="ARBA" id="ARBA00022801"/>
    </source>
</evidence>